<evidence type="ECO:0000313" key="3">
    <source>
        <dbReference type="EMBL" id="HEG92598.1"/>
    </source>
</evidence>
<dbReference type="InterPro" id="IPR003141">
    <property type="entry name" value="Pol/His_phosphatase_N"/>
</dbReference>
<dbReference type="Gene3D" id="3.20.20.140">
    <property type="entry name" value="Metal-dependent hydrolases"/>
    <property type="match status" value="1"/>
</dbReference>
<sequence>MTSHTPVLDPHAPVDLHLHTVASDGGWTPAELVEHLAARGFRVAAVCDHDTMRSVPEAQERAQRQGILLVPGVEVTTRWDGRQWHLLVYGLDLASPRAWSFARLLDYLADQLWAAAERGIQVLERHGYRLPSLREVVNGQPLRPFHVLTAAIRDGHATNLATAHELTKRYGEAMQVDVPLAEAVELAHRAGGYCVLAHPGRNDGDGVLDAERLDRMLEVAAIDGLEAHYRSHSDDDTARYRAMASERGLLVSAGSDSHAPGFPVNPKPYPACWIAPLLSQLGIEIEPVDDNPWRPGAPDAEQHRATVTRGT</sequence>
<dbReference type="InterPro" id="IPR052018">
    <property type="entry name" value="PHP_domain"/>
</dbReference>
<dbReference type="InterPro" id="IPR004013">
    <property type="entry name" value="PHP_dom"/>
</dbReference>
<dbReference type="PANTHER" id="PTHR42924">
    <property type="entry name" value="EXONUCLEASE"/>
    <property type="match status" value="1"/>
</dbReference>
<comment type="caution">
    <text evidence="3">The sequence shown here is derived from an EMBL/GenBank/DDBJ whole genome shotgun (WGS) entry which is preliminary data.</text>
</comment>
<accession>A0A831TL32</accession>
<dbReference type="PANTHER" id="PTHR42924:SF3">
    <property type="entry name" value="POLYMERASE_HISTIDINOL PHOSPHATASE N-TERMINAL DOMAIN-CONTAINING PROTEIN"/>
    <property type="match status" value="1"/>
</dbReference>
<gene>
    <name evidence="3" type="ORF">ENP34_14355</name>
</gene>
<dbReference type="GO" id="GO:0035312">
    <property type="term" value="F:5'-3' DNA exonuclease activity"/>
    <property type="evidence" value="ECO:0007669"/>
    <property type="project" value="TreeGrafter"/>
</dbReference>
<feature type="domain" description="Polymerase/histidinol phosphatase N-terminal" evidence="2">
    <location>
        <begin position="14"/>
        <end position="79"/>
    </location>
</feature>
<dbReference type="CDD" id="cd07438">
    <property type="entry name" value="PHP_HisPPase_AMP"/>
    <property type="match status" value="1"/>
</dbReference>
<organism evidence="3">
    <name type="scientific">Thermorudis peleae</name>
    <dbReference type="NCBI Taxonomy" id="1382356"/>
    <lineage>
        <taxon>Bacteria</taxon>
        <taxon>Pseudomonadati</taxon>
        <taxon>Thermomicrobiota</taxon>
        <taxon>Thermomicrobia</taxon>
        <taxon>Thermomicrobia incertae sedis</taxon>
        <taxon>Thermorudis</taxon>
    </lineage>
</organism>
<evidence type="ECO:0000259" key="2">
    <source>
        <dbReference type="SMART" id="SM00481"/>
    </source>
</evidence>
<reference evidence="3" key="1">
    <citation type="journal article" date="2020" name="mSystems">
        <title>Genome- and Community-Level Interaction Insights into Carbon Utilization and Element Cycling Functions of Hydrothermarchaeota in Hydrothermal Sediment.</title>
        <authorList>
            <person name="Zhou Z."/>
            <person name="Liu Y."/>
            <person name="Xu W."/>
            <person name="Pan J."/>
            <person name="Luo Z.H."/>
            <person name="Li M."/>
        </authorList>
    </citation>
    <scope>NUCLEOTIDE SEQUENCE [LARGE SCALE GENOMIC DNA]</scope>
    <source>
        <strain evidence="3">SpSt-210</strain>
    </source>
</reference>
<dbReference type="InterPro" id="IPR016195">
    <property type="entry name" value="Pol/histidinol_Pase-like"/>
</dbReference>
<feature type="region of interest" description="Disordered" evidence="1">
    <location>
        <begin position="289"/>
        <end position="311"/>
    </location>
</feature>
<protein>
    <submittedName>
        <fullName evidence="3">PHP domain-containing protein</fullName>
    </submittedName>
</protein>
<evidence type="ECO:0000256" key="1">
    <source>
        <dbReference type="SAM" id="MobiDB-lite"/>
    </source>
</evidence>
<dbReference type="GO" id="GO:0004534">
    <property type="term" value="F:5'-3' RNA exonuclease activity"/>
    <property type="evidence" value="ECO:0007669"/>
    <property type="project" value="TreeGrafter"/>
</dbReference>
<name>A0A831TL32_9BACT</name>
<dbReference type="Pfam" id="PF02811">
    <property type="entry name" value="PHP"/>
    <property type="match status" value="1"/>
</dbReference>
<proteinExistence type="predicted"/>
<dbReference type="SMART" id="SM00481">
    <property type="entry name" value="POLIIIAc"/>
    <property type="match status" value="1"/>
</dbReference>
<dbReference type="Gene3D" id="1.10.150.650">
    <property type="match status" value="1"/>
</dbReference>
<dbReference type="EMBL" id="DSIY01000334">
    <property type="protein sequence ID" value="HEG92598.1"/>
    <property type="molecule type" value="Genomic_DNA"/>
</dbReference>
<dbReference type="SUPFAM" id="SSF89550">
    <property type="entry name" value="PHP domain-like"/>
    <property type="match status" value="1"/>
</dbReference>
<dbReference type="AlphaFoldDB" id="A0A831TL32"/>